<accession>A0A161WE24</accession>
<feature type="domain" description="Transposase IS116/IS110/IS902 C-terminal" evidence="4">
    <location>
        <begin position="216"/>
        <end position="299"/>
    </location>
</feature>
<feature type="compositionally biased region" description="Polar residues" evidence="2">
    <location>
        <begin position="334"/>
        <end position="353"/>
    </location>
</feature>
<evidence type="ECO:0000313" key="5">
    <source>
        <dbReference type="EMBL" id="KZM75199.1"/>
    </source>
</evidence>
<feature type="compositionally biased region" description="Low complexity" evidence="2">
    <location>
        <begin position="369"/>
        <end position="382"/>
    </location>
</feature>
<dbReference type="PANTHER" id="PTHR33055:SF16">
    <property type="entry name" value="TRANSPOSASE FOR INSERTION SEQUENCE ELEMENT IS1547"/>
    <property type="match status" value="1"/>
</dbReference>
<evidence type="ECO:0000256" key="2">
    <source>
        <dbReference type="SAM" id="MobiDB-lite"/>
    </source>
</evidence>
<dbReference type="InterPro" id="IPR002525">
    <property type="entry name" value="Transp_IS110-like_N"/>
</dbReference>
<proteinExistence type="predicted"/>
<evidence type="ECO:0000259" key="4">
    <source>
        <dbReference type="Pfam" id="PF02371"/>
    </source>
</evidence>
<feature type="coiled-coil region" evidence="1">
    <location>
        <begin position="185"/>
        <end position="212"/>
    </location>
</feature>
<dbReference type="Pfam" id="PF02371">
    <property type="entry name" value="Transposase_20"/>
    <property type="match status" value="1"/>
</dbReference>
<protein>
    <submittedName>
        <fullName evidence="5">Transposase</fullName>
    </submittedName>
</protein>
<sequence>MDPHKRTATIEVLDRTESVVGQGRFATDTAGYRDMLAYGRRHRERVWAVEGCHGIGKHLAQRLVADGESVVDVPPKLSARVRLLSTGQGRKTDATDAHSIAIAALHAQGLAQVRPDDHVVALRMLADRRDELGAARTGTVSRLHRLLLELIPGGAKQFLSVTQARALLASVRPRDIVGKTRRRLASELIGELAALDKKIKAADRELTALLAATGTNLTSLHGIGPSAASRLLGDIGDIHRFASAARFASWNGTAPIDASSGDHRRHRLSRKGNRRINRVLHIMAIVQLRHDTTGRAYYRRKLAEGKPPMEALRSLKRRLSDVVYKQMIHDTQRNSEASPEGQTGATLTSSAADQSPAIDTSDKPLPGPATSDTTPSPATLLT</sequence>
<name>A0A161WE24_9NOCA</name>
<dbReference type="AlphaFoldDB" id="A0A161WE24"/>
<dbReference type="NCBIfam" id="NF033542">
    <property type="entry name" value="transpos_IS110"/>
    <property type="match status" value="1"/>
</dbReference>
<dbReference type="InterPro" id="IPR003346">
    <property type="entry name" value="Transposase_20"/>
</dbReference>
<keyword evidence="6" id="KW-1185">Reference proteome</keyword>
<dbReference type="GO" id="GO:0003677">
    <property type="term" value="F:DNA binding"/>
    <property type="evidence" value="ECO:0007669"/>
    <property type="project" value="InterPro"/>
</dbReference>
<evidence type="ECO:0000256" key="1">
    <source>
        <dbReference type="SAM" id="Coils"/>
    </source>
</evidence>
<dbReference type="STRING" id="455432.AWN90_23640"/>
<gene>
    <name evidence="5" type="ORF">AWN90_23640</name>
</gene>
<feature type="region of interest" description="Disordered" evidence="2">
    <location>
        <begin position="329"/>
        <end position="382"/>
    </location>
</feature>
<dbReference type="Pfam" id="PF01548">
    <property type="entry name" value="DEDD_Tnp_IS110"/>
    <property type="match status" value="1"/>
</dbReference>
<dbReference type="InterPro" id="IPR047650">
    <property type="entry name" value="Transpos_IS110"/>
</dbReference>
<evidence type="ECO:0000313" key="6">
    <source>
        <dbReference type="Proteomes" id="UP000076512"/>
    </source>
</evidence>
<dbReference type="PANTHER" id="PTHR33055">
    <property type="entry name" value="TRANSPOSASE FOR INSERTION SEQUENCE ELEMENT IS1111A"/>
    <property type="match status" value="1"/>
</dbReference>
<reference evidence="5 6" key="1">
    <citation type="submission" date="2016-04" db="EMBL/GenBank/DDBJ databases">
        <authorList>
            <person name="Evans L.H."/>
            <person name="Alamgir A."/>
            <person name="Owens N."/>
            <person name="Weber N.D."/>
            <person name="Virtaneva K."/>
            <person name="Barbian K."/>
            <person name="Babar A."/>
            <person name="Rosenke K."/>
        </authorList>
    </citation>
    <scope>NUCLEOTIDE SEQUENCE [LARGE SCALE GENOMIC DNA]</scope>
    <source>
        <strain evidence="5 6">IFM 0406</strain>
    </source>
</reference>
<dbReference type="GO" id="GO:0006313">
    <property type="term" value="P:DNA transposition"/>
    <property type="evidence" value="ECO:0007669"/>
    <property type="project" value="InterPro"/>
</dbReference>
<dbReference type="GO" id="GO:0004803">
    <property type="term" value="F:transposase activity"/>
    <property type="evidence" value="ECO:0007669"/>
    <property type="project" value="InterPro"/>
</dbReference>
<dbReference type="Proteomes" id="UP000076512">
    <property type="component" value="Unassembled WGS sequence"/>
</dbReference>
<dbReference type="EMBL" id="LWGR01000004">
    <property type="protein sequence ID" value="KZM75199.1"/>
    <property type="molecule type" value="Genomic_DNA"/>
</dbReference>
<feature type="domain" description="Transposase IS110-like N-terminal" evidence="3">
    <location>
        <begin position="1"/>
        <end position="152"/>
    </location>
</feature>
<organism evidence="5 6">
    <name type="scientific">Nocardia terpenica</name>
    <dbReference type="NCBI Taxonomy" id="455432"/>
    <lineage>
        <taxon>Bacteria</taxon>
        <taxon>Bacillati</taxon>
        <taxon>Actinomycetota</taxon>
        <taxon>Actinomycetes</taxon>
        <taxon>Mycobacteriales</taxon>
        <taxon>Nocardiaceae</taxon>
        <taxon>Nocardia</taxon>
    </lineage>
</organism>
<evidence type="ECO:0000259" key="3">
    <source>
        <dbReference type="Pfam" id="PF01548"/>
    </source>
</evidence>
<comment type="caution">
    <text evidence="5">The sequence shown here is derived from an EMBL/GenBank/DDBJ whole genome shotgun (WGS) entry which is preliminary data.</text>
</comment>
<keyword evidence="1" id="KW-0175">Coiled coil</keyword>